<gene>
    <name evidence="2" type="ORF">SAMN02745166_01283</name>
</gene>
<keyword evidence="1" id="KW-0732">Signal</keyword>
<evidence type="ECO:0000313" key="2">
    <source>
        <dbReference type="EMBL" id="SKA86338.1"/>
    </source>
</evidence>
<organism evidence="2 3">
    <name type="scientific">Prosthecobacter debontii</name>
    <dbReference type="NCBI Taxonomy" id="48467"/>
    <lineage>
        <taxon>Bacteria</taxon>
        <taxon>Pseudomonadati</taxon>
        <taxon>Verrucomicrobiota</taxon>
        <taxon>Verrucomicrobiia</taxon>
        <taxon>Verrucomicrobiales</taxon>
        <taxon>Verrucomicrobiaceae</taxon>
        <taxon>Prosthecobacter</taxon>
    </lineage>
</organism>
<dbReference type="EMBL" id="FUYE01000003">
    <property type="protein sequence ID" value="SKA86338.1"/>
    <property type="molecule type" value="Genomic_DNA"/>
</dbReference>
<feature type="chain" id="PRO_5012752601" evidence="1">
    <location>
        <begin position="18"/>
        <end position="398"/>
    </location>
</feature>
<keyword evidence="3" id="KW-1185">Reference proteome</keyword>
<dbReference type="PANTHER" id="PTHR30203:SF24">
    <property type="entry name" value="BLR4935 PROTEIN"/>
    <property type="match status" value="1"/>
</dbReference>
<proteinExistence type="predicted"/>
<accession>A0A1T4XB35</accession>
<evidence type="ECO:0000313" key="3">
    <source>
        <dbReference type="Proteomes" id="UP000190774"/>
    </source>
</evidence>
<feature type="signal peptide" evidence="1">
    <location>
        <begin position="1"/>
        <end position="17"/>
    </location>
</feature>
<protein>
    <submittedName>
        <fullName evidence="2">Outer membrane protein TolC</fullName>
    </submittedName>
</protein>
<dbReference type="STRING" id="48467.SAMN02745166_01283"/>
<dbReference type="InterPro" id="IPR010131">
    <property type="entry name" value="MdtP/NodT-like"/>
</dbReference>
<sequence>MSRLFIFLLLFSGAASAPALTLNLESIPRRVKSHHPSLKAARLAVDEAKGRQLGAGRLSNPTAGLEAQYESRVSPGSVTFSIDQNFPLTRRLRLEKQLTSQLVMAAEYEVMEVQRRLIGEALELGVKLLALDKQRALREQQTALARKLSEFAATRAEAGELSALDAVQAQVDAQRLLSDSRRIEAESVSLKGRLKAMLGLAVEESLTLQGNLPPLTFPAQASWQKRSDYQLAQTKVVAAQTDADLAHAKRWQDLSVGVFAAREKQDAEHTGYAGIRFSLPLPFWNRNQGEIAEKRASVERAQLESKALASQISHEAQTAHQEMEANATLVRDTRDKLLPLMKTQTDRLEKAYEAGQTDLLTILRARDQRLELEAALLDAIRDFHLARIRYEAAVGKAY</sequence>
<name>A0A1T4XB35_9BACT</name>
<dbReference type="RefSeq" id="WP_176159256.1">
    <property type="nucleotide sequence ID" value="NZ_FUYE01000003.1"/>
</dbReference>
<reference evidence="3" key="1">
    <citation type="submission" date="2017-02" db="EMBL/GenBank/DDBJ databases">
        <authorList>
            <person name="Varghese N."/>
            <person name="Submissions S."/>
        </authorList>
    </citation>
    <scope>NUCLEOTIDE SEQUENCE [LARGE SCALE GENOMIC DNA]</scope>
    <source>
        <strain evidence="3">ATCC 700200</strain>
    </source>
</reference>
<dbReference type="Gene3D" id="1.20.1600.10">
    <property type="entry name" value="Outer membrane efflux proteins (OEP)"/>
    <property type="match status" value="1"/>
</dbReference>
<dbReference type="AlphaFoldDB" id="A0A1T4XB35"/>
<dbReference type="GO" id="GO:0015562">
    <property type="term" value="F:efflux transmembrane transporter activity"/>
    <property type="evidence" value="ECO:0007669"/>
    <property type="project" value="InterPro"/>
</dbReference>
<dbReference type="Proteomes" id="UP000190774">
    <property type="component" value="Unassembled WGS sequence"/>
</dbReference>
<evidence type="ECO:0000256" key="1">
    <source>
        <dbReference type="SAM" id="SignalP"/>
    </source>
</evidence>
<dbReference type="PANTHER" id="PTHR30203">
    <property type="entry name" value="OUTER MEMBRANE CATION EFFLUX PROTEIN"/>
    <property type="match status" value="1"/>
</dbReference>
<dbReference type="SUPFAM" id="SSF56954">
    <property type="entry name" value="Outer membrane efflux proteins (OEP)"/>
    <property type="match status" value="1"/>
</dbReference>